<evidence type="ECO:0000256" key="2">
    <source>
        <dbReference type="ARBA" id="ARBA00022803"/>
    </source>
</evidence>
<dbReference type="InterPro" id="IPR038645">
    <property type="entry name" value="TTC5_OB_sf"/>
</dbReference>
<dbReference type="PANTHER" id="PTHR12558:SF13">
    <property type="entry name" value="CELL DIVISION CYCLE PROTEIN 27 HOMOLOG"/>
    <property type="match status" value="1"/>
</dbReference>
<protein>
    <recommendedName>
        <fullName evidence="4">Cell division cycle protein 27 homolog</fullName>
    </recommendedName>
</protein>
<dbReference type="SMART" id="SM00028">
    <property type="entry name" value="TPR"/>
    <property type="match status" value="3"/>
</dbReference>
<evidence type="ECO:0000256" key="5">
    <source>
        <dbReference type="PROSITE-ProRule" id="PRU00339"/>
    </source>
</evidence>
<dbReference type="Gene3D" id="2.40.50.550">
    <property type="match status" value="1"/>
</dbReference>
<reference evidence="7 8" key="1">
    <citation type="submission" date="2024-03" db="EMBL/GenBank/DDBJ databases">
        <title>Adaptation during the transition from Ophiocordyceps entomopathogen to insect associate is accompanied by gene loss and intensified selection.</title>
        <authorList>
            <person name="Ward C.M."/>
            <person name="Onetto C.A."/>
            <person name="Borneman A.R."/>
        </authorList>
    </citation>
    <scope>NUCLEOTIDE SEQUENCE [LARGE SCALE GENOMIC DNA]</scope>
    <source>
        <strain evidence="7">AWRI1</strain>
        <tissue evidence="7">Single Adult Female</tissue>
    </source>
</reference>
<feature type="repeat" description="TPR" evidence="5">
    <location>
        <begin position="93"/>
        <end position="126"/>
    </location>
</feature>
<dbReference type="InterPro" id="IPR032076">
    <property type="entry name" value="TTC5_OB"/>
</dbReference>
<dbReference type="InterPro" id="IPR019734">
    <property type="entry name" value="TPR_rpt"/>
</dbReference>
<dbReference type="Pfam" id="PF07719">
    <property type="entry name" value="TPR_2"/>
    <property type="match status" value="1"/>
</dbReference>
<evidence type="ECO:0000256" key="4">
    <source>
        <dbReference type="ARBA" id="ARBA00039307"/>
    </source>
</evidence>
<evidence type="ECO:0000256" key="1">
    <source>
        <dbReference type="ARBA" id="ARBA00022737"/>
    </source>
</evidence>
<dbReference type="AlphaFoldDB" id="A0AAN9TQ90"/>
<dbReference type="SUPFAM" id="SSF48452">
    <property type="entry name" value="TPR-like"/>
    <property type="match status" value="1"/>
</dbReference>
<keyword evidence="2 5" id="KW-0802">TPR repeat</keyword>
<dbReference type="PANTHER" id="PTHR12558">
    <property type="entry name" value="CELL DIVISION CYCLE 16,23,27"/>
    <property type="match status" value="1"/>
</dbReference>
<dbReference type="EMBL" id="JBBCAQ010000010">
    <property type="protein sequence ID" value="KAK7600916.1"/>
    <property type="molecule type" value="Genomic_DNA"/>
</dbReference>
<evidence type="ECO:0000259" key="6">
    <source>
        <dbReference type="Pfam" id="PF16669"/>
    </source>
</evidence>
<evidence type="ECO:0000313" key="7">
    <source>
        <dbReference type="EMBL" id="KAK7600916.1"/>
    </source>
</evidence>
<dbReference type="InterPro" id="IPR011990">
    <property type="entry name" value="TPR-like_helical_dom_sf"/>
</dbReference>
<evidence type="ECO:0000256" key="3">
    <source>
        <dbReference type="ARBA" id="ARBA00038210"/>
    </source>
</evidence>
<dbReference type="Pfam" id="PF13181">
    <property type="entry name" value="TPR_8"/>
    <property type="match status" value="1"/>
</dbReference>
<dbReference type="Gene3D" id="1.25.40.10">
    <property type="entry name" value="Tetratricopeptide repeat domain"/>
    <property type="match status" value="1"/>
</dbReference>
<feature type="repeat" description="TPR" evidence="5">
    <location>
        <begin position="213"/>
        <end position="246"/>
    </location>
</feature>
<dbReference type="PROSITE" id="PS50005">
    <property type="entry name" value="TPR"/>
    <property type="match status" value="2"/>
</dbReference>
<dbReference type="InterPro" id="IPR013105">
    <property type="entry name" value="TPR_2"/>
</dbReference>
<comment type="caution">
    <text evidence="7">The sequence shown here is derived from an EMBL/GenBank/DDBJ whole genome shotgun (WGS) entry which is preliminary data.</text>
</comment>
<keyword evidence="1" id="KW-0677">Repeat</keyword>
<dbReference type="Proteomes" id="UP001367676">
    <property type="component" value="Unassembled WGS sequence"/>
</dbReference>
<feature type="domain" description="Tetratricopeptide repeat protein 5 OB fold" evidence="6">
    <location>
        <begin position="305"/>
        <end position="418"/>
    </location>
</feature>
<keyword evidence="8" id="KW-1185">Reference proteome</keyword>
<evidence type="ECO:0000313" key="8">
    <source>
        <dbReference type="Proteomes" id="UP001367676"/>
    </source>
</evidence>
<organism evidence="7 8">
    <name type="scientific">Parthenolecanium corni</name>
    <dbReference type="NCBI Taxonomy" id="536013"/>
    <lineage>
        <taxon>Eukaryota</taxon>
        <taxon>Metazoa</taxon>
        <taxon>Ecdysozoa</taxon>
        <taxon>Arthropoda</taxon>
        <taxon>Hexapoda</taxon>
        <taxon>Insecta</taxon>
        <taxon>Pterygota</taxon>
        <taxon>Neoptera</taxon>
        <taxon>Paraneoptera</taxon>
        <taxon>Hemiptera</taxon>
        <taxon>Sternorrhyncha</taxon>
        <taxon>Coccoidea</taxon>
        <taxon>Coccidae</taxon>
        <taxon>Parthenolecanium</taxon>
    </lineage>
</organism>
<proteinExistence type="inferred from homology"/>
<sequence length="430" mass="48983">MEFPQELVEELYNFRDYYFENHSIDLAANFHADVKNKMISTLDKLEAAKCNTPNFDRAYYFYLVGKTYNVEGEYNAKAEENLSKAVKLNPSLIDGWNHLGDTYFKKGNYYEAKNCFANALNKEKNKVSLRNLSVVSRKESASTKESMINNVSMGVRYATEALELDPNDGTSWYIMGNAFISSFFSIKQSGKTLMKAMDAYNRAEDDKVARNNPDLYYNKAVALKFQEEYESALICFDKAHSFDPNWETPQILRDNLLKYLNSIQDLINSKGRVKNKKLHALVKSINVEKHLAPFDKLSEDKNDKKLTYIPLSQLMMGLNEDKVILGTVVCSVQNEELVPFTFCMVDTNYECIAVTVYNLANGQGVIIGDIVAIAIPFLRSVDFRFKNMKFNFKSIRISNPLLMAVNGKLLSSSKMSSMQISTFSEADNKI</sequence>
<dbReference type="Pfam" id="PF16669">
    <property type="entry name" value="TTC5_OB"/>
    <property type="match status" value="1"/>
</dbReference>
<accession>A0AAN9TQ90</accession>
<comment type="similarity">
    <text evidence="3">Belongs to the APC3/CDC27 family.</text>
</comment>
<name>A0AAN9TQ90_9HEMI</name>
<gene>
    <name evidence="7" type="ORF">V9T40_008357</name>
</gene>